<keyword evidence="10" id="KW-0325">Glycoprotein</keyword>
<dbReference type="GO" id="GO:0005886">
    <property type="term" value="C:plasma membrane"/>
    <property type="evidence" value="ECO:0007669"/>
    <property type="project" value="UniProtKB-SubCell"/>
</dbReference>
<comment type="subcellular location">
    <subcellularLocation>
        <location evidence="1">Cell membrane</location>
        <topology evidence="1">Multi-pass membrane protein</topology>
    </subcellularLocation>
</comment>
<dbReference type="InterPro" id="IPR036719">
    <property type="entry name" value="Neuro-gated_channel_TM_sf"/>
</dbReference>
<feature type="region of interest" description="Disordered" evidence="14">
    <location>
        <begin position="454"/>
        <end position="479"/>
    </location>
</feature>
<comment type="similarity">
    <text evidence="2">Belongs to the ligand-gated ion channel (TC 1.A.9) family. Acetylcholine receptor (TC 1.A.9.1) subfamily.</text>
</comment>
<evidence type="ECO:0000256" key="9">
    <source>
        <dbReference type="ARBA" id="ARBA00023136"/>
    </source>
</evidence>
<evidence type="ECO:0000256" key="7">
    <source>
        <dbReference type="ARBA" id="ARBA00022989"/>
    </source>
</evidence>
<feature type="domain" description="Neurotransmitter-gated ion-channel ligand-binding" evidence="15">
    <location>
        <begin position="30"/>
        <end position="240"/>
    </location>
</feature>
<evidence type="ECO:0000313" key="17">
    <source>
        <dbReference type="EMBL" id="CAJ0571651.1"/>
    </source>
</evidence>
<accession>A0AA36CM56</accession>
<evidence type="ECO:0000256" key="3">
    <source>
        <dbReference type="ARBA" id="ARBA00022448"/>
    </source>
</evidence>
<evidence type="ECO:0000259" key="15">
    <source>
        <dbReference type="Pfam" id="PF02931"/>
    </source>
</evidence>
<dbReference type="Proteomes" id="UP001177023">
    <property type="component" value="Unassembled WGS sequence"/>
</dbReference>
<keyword evidence="7 13" id="KW-1133">Transmembrane helix</keyword>
<evidence type="ECO:0000256" key="5">
    <source>
        <dbReference type="ARBA" id="ARBA00022692"/>
    </source>
</evidence>
<protein>
    <submittedName>
        <fullName evidence="17">Uncharacterized protein</fullName>
    </submittedName>
</protein>
<gene>
    <name evidence="17" type="ORF">MSPICULIGERA_LOCUS10053</name>
</gene>
<evidence type="ECO:0000256" key="2">
    <source>
        <dbReference type="ARBA" id="ARBA00009237"/>
    </source>
</evidence>
<keyword evidence="9 13" id="KW-0472">Membrane</keyword>
<dbReference type="InterPro" id="IPR038050">
    <property type="entry name" value="Neuro_actylchol_rec"/>
</dbReference>
<dbReference type="PROSITE" id="PS00236">
    <property type="entry name" value="NEUROTR_ION_CHANNEL"/>
    <property type="match status" value="1"/>
</dbReference>
<feature type="signal peptide" evidence="13">
    <location>
        <begin position="1"/>
        <end position="22"/>
    </location>
</feature>
<keyword evidence="18" id="KW-1185">Reference proteome</keyword>
<name>A0AA36CM56_9BILA</name>
<evidence type="ECO:0000256" key="13">
    <source>
        <dbReference type="RuleBase" id="RU000687"/>
    </source>
</evidence>
<dbReference type="SUPFAM" id="SSF63712">
    <property type="entry name" value="Nicotinic receptor ligand binding domain-like"/>
    <property type="match status" value="1"/>
</dbReference>
<feature type="transmembrane region" description="Helical" evidence="13">
    <location>
        <begin position="544"/>
        <end position="568"/>
    </location>
</feature>
<dbReference type="InterPro" id="IPR036734">
    <property type="entry name" value="Neur_chan_lig-bd_sf"/>
</dbReference>
<evidence type="ECO:0000256" key="12">
    <source>
        <dbReference type="ARBA" id="ARBA00023303"/>
    </source>
</evidence>
<dbReference type="Gene3D" id="1.20.58.390">
    <property type="entry name" value="Neurotransmitter-gated ion-channel transmembrane domain"/>
    <property type="match status" value="1"/>
</dbReference>
<dbReference type="EMBL" id="CATQJA010002575">
    <property type="protein sequence ID" value="CAJ0571651.1"/>
    <property type="molecule type" value="Genomic_DNA"/>
</dbReference>
<evidence type="ECO:0000256" key="6">
    <source>
        <dbReference type="ARBA" id="ARBA00022729"/>
    </source>
</evidence>
<keyword evidence="4" id="KW-1003">Cell membrane</keyword>
<evidence type="ECO:0000256" key="8">
    <source>
        <dbReference type="ARBA" id="ARBA00023065"/>
    </source>
</evidence>
<evidence type="ECO:0000259" key="16">
    <source>
        <dbReference type="Pfam" id="PF02932"/>
    </source>
</evidence>
<dbReference type="FunFam" id="2.70.170.10:FF:000031">
    <property type="entry name" value="AcetylCholine Receptor"/>
    <property type="match status" value="1"/>
</dbReference>
<dbReference type="Gene3D" id="2.70.170.10">
    <property type="entry name" value="Neurotransmitter-gated ion-channel ligand-binding domain"/>
    <property type="match status" value="1"/>
</dbReference>
<sequence length="580" mass="66304">MPLMYHALLLAIGLFRIAEGLADNEIPEHYQIVDRILKGYNRDMIPKFMNRSVDVKFSMELYQIIEVNEPQQYLMLNSWIVERWVDGMLGWNPEDFDGTSEIVLPHSKIWLPDTTLYNSLVMDEGETRRLLNAKLTTINNGTGAYVEMLYPTIYKLSCNLDVRFFPFDVQKCSLTFGSWTFDNTYIDYHPYSGAIGTTNCIENEGWNVLRTEVERKENKYDCCPNNYTLLTFAIHIQRKPLYYVINLILPTSIITIISIVGFFSSSSPHEVRQEKITLGITTLLSMSILILMVSDKMPSTSSFIPLIGWFYTAMISLISVATIFASLVIWIQKKGIVGTAPPPKLMWWARLVGRRVYLELPLLMKQAYARKAAEEKARNAGRKPSLWQKVYKMSRTSNIFTTTQTQKVVNAFGNQNGAAARPMKPKSFPNLANVSAMKGASEPPVQKKSLAFSIDDRDFDPEDRPSPPKDNTPMIDDEEAPEDIIRKYKPAKQLRSPTSIASYDNLFRNFEPGPGMGSAAPTNTERRNLAQLEYDWLAAVFERICLLVFIVLFLFMSVGINMLGWYYWKNAEYKLLRISA</sequence>
<evidence type="ECO:0000256" key="4">
    <source>
        <dbReference type="ARBA" id="ARBA00022475"/>
    </source>
</evidence>
<evidence type="ECO:0000256" key="1">
    <source>
        <dbReference type="ARBA" id="ARBA00004651"/>
    </source>
</evidence>
<organism evidence="17 18">
    <name type="scientific">Mesorhabditis spiculigera</name>
    <dbReference type="NCBI Taxonomy" id="96644"/>
    <lineage>
        <taxon>Eukaryota</taxon>
        <taxon>Metazoa</taxon>
        <taxon>Ecdysozoa</taxon>
        <taxon>Nematoda</taxon>
        <taxon>Chromadorea</taxon>
        <taxon>Rhabditida</taxon>
        <taxon>Rhabditina</taxon>
        <taxon>Rhabditomorpha</taxon>
        <taxon>Rhabditoidea</taxon>
        <taxon>Rhabditidae</taxon>
        <taxon>Mesorhabditinae</taxon>
        <taxon>Mesorhabditis</taxon>
    </lineage>
</organism>
<evidence type="ECO:0000256" key="14">
    <source>
        <dbReference type="SAM" id="MobiDB-lite"/>
    </source>
</evidence>
<feature type="transmembrane region" description="Helical" evidence="13">
    <location>
        <begin position="241"/>
        <end position="264"/>
    </location>
</feature>
<feature type="chain" id="PRO_5041482336" evidence="13">
    <location>
        <begin position="23"/>
        <end position="580"/>
    </location>
</feature>
<feature type="transmembrane region" description="Helical" evidence="13">
    <location>
        <begin position="276"/>
        <end position="294"/>
    </location>
</feature>
<dbReference type="InterPro" id="IPR006029">
    <property type="entry name" value="Neurotrans-gated_channel_TM"/>
</dbReference>
<dbReference type="PRINTS" id="PR00252">
    <property type="entry name" value="NRIONCHANNEL"/>
</dbReference>
<proteinExistence type="inferred from homology"/>
<keyword evidence="3 13" id="KW-0813">Transport</keyword>
<dbReference type="GO" id="GO:0005230">
    <property type="term" value="F:extracellular ligand-gated monoatomic ion channel activity"/>
    <property type="evidence" value="ECO:0007669"/>
    <property type="project" value="InterPro"/>
</dbReference>
<feature type="transmembrane region" description="Helical" evidence="13">
    <location>
        <begin position="306"/>
        <end position="331"/>
    </location>
</feature>
<evidence type="ECO:0000256" key="10">
    <source>
        <dbReference type="ARBA" id="ARBA00023180"/>
    </source>
</evidence>
<dbReference type="PANTHER" id="PTHR18945">
    <property type="entry name" value="NEUROTRANSMITTER GATED ION CHANNEL"/>
    <property type="match status" value="1"/>
</dbReference>
<dbReference type="InterPro" id="IPR006202">
    <property type="entry name" value="Neur_chan_lig-bd"/>
</dbReference>
<keyword evidence="12 13" id="KW-0407">Ion channel</keyword>
<dbReference type="CDD" id="cd18997">
    <property type="entry name" value="LGIC_ECD_nAChR"/>
    <property type="match status" value="1"/>
</dbReference>
<feature type="domain" description="Neurotransmitter-gated ion-channel transmembrane" evidence="16">
    <location>
        <begin position="247"/>
        <end position="333"/>
    </location>
</feature>
<evidence type="ECO:0000313" key="18">
    <source>
        <dbReference type="Proteomes" id="UP001177023"/>
    </source>
</evidence>
<evidence type="ECO:0000256" key="11">
    <source>
        <dbReference type="ARBA" id="ARBA00023286"/>
    </source>
</evidence>
<keyword evidence="8 13" id="KW-0406">Ion transport</keyword>
<dbReference type="AlphaFoldDB" id="A0AA36CM56"/>
<dbReference type="Pfam" id="PF02932">
    <property type="entry name" value="Neur_chan_memb"/>
    <property type="match status" value="1"/>
</dbReference>
<dbReference type="SUPFAM" id="SSF90112">
    <property type="entry name" value="Neurotransmitter-gated ion-channel transmembrane pore"/>
    <property type="match status" value="1"/>
</dbReference>
<dbReference type="InterPro" id="IPR006201">
    <property type="entry name" value="Neur_channel"/>
</dbReference>
<keyword evidence="5 13" id="KW-0812">Transmembrane</keyword>
<keyword evidence="11" id="KW-1071">Ligand-gated ion channel</keyword>
<dbReference type="CDD" id="cd19051">
    <property type="entry name" value="LGIC_TM_cation"/>
    <property type="match status" value="1"/>
</dbReference>
<dbReference type="InterPro" id="IPR018000">
    <property type="entry name" value="Neurotransmitter_ion_chnl_CS"/>
</dbReference>
<dbReference type="Pfam" id="PF02931">
    <property type="entry name" value="Neur_chan_LBD"/>
    <property type="match status" value="1"/>
</dbReference>
<reference evidence="17" key="1">
    <citation type="submission" date="2023-06" db="EMBL/GenBank/DDBJ databases">
        <authorList>
            <person name="Delattre M."/>
        </authorList>
    </citation>
    <scope>NUCLEOTIDE SEQUENCE</scope>
    <source>
        <strain evidence="17">AF72</strain>
    </source>
</reference>
<comment type="caution">
    <text evidence="17">The sequence shown here is derived from an EMBL/GenBank/DDBJ whole genome shotgun (WGS) entry which is preliminary data.</text>
</comment>
<keyword evidence="6 13" id="KW-0732">Signal</keyword>
<feature type="non-terminal residue" evidence="17">
    <location>
        <position position="1"/>
    </location>
</feature>
<dbReference type="FunFam" id="1.20.58.390:FF:000049">
    <property type="entry name" value="AcetylCholine Receptor"/>
    <property type="match status" value="1"/>
</dbReference>
<dbReference type="GO" id="GO:0004888">
    <property type="term" value="F:transmembrane signaling receptor activity"/>
    <property type="evidence" value="ECO:0007669"/>
    <property type="project" value="InterPro"/>
</dbReference>